<dbReference type="EMBL" id="JARDXE010000017">
    <property type="protein sequence ID" value="MDE8648061.1"/>
    <property type="molecule type" value="Genomic_DNA"/>
</dbReference>
<dbReference type="Proteomes" id="UP001217325">
    <property type="component" value="Unassembled WGS sequence"/>
</dbReference>
<dbReference type="PROSITE" id="PS50943">
    <property type="entry name" value="HTH_CROC1"/>
    <property type="match status" value="1"/>
</dbReference>
<dbReference type="Gene3D" id="1.10.260.40">
    <property type="entry name" value="lambda repressor-like DNA-binding domains"/>
    <property type="match status" value="1"/>
</dbReference>
<name>A0AAW6LRF6_RHOSG</name>
<dbReference type="InterPro" id="IPR010982">
    <property type="entry name" value="Lambda_DNA-bd_dom_sf"/>
</dbReference>
<protein>
    <submittedName>
        <fullName evidence="2">Helix-turn-helix transcriptional regulator</fullName>
    </submittedName>
</protein>
<dbReference type="Pfam" id="PF01381">
    <property type="entry name" value="HTH_3"/>
    <property type="match status" value="1"/>
</dbReference>
<sequence>MEAKTVEEVQDYGPAAFIEWIVQQVNADGAASDAEVARMTGIAQSNLNRYRSGLTKPSFEILRRVCSELNLPILVALVKAGLVTEEESGIKFFKASLREATTDELFEELRTRVA</sequence>
<evidence type="ECO:0000313" key="3">
    <source>
        <dbReference type="Proteomes" id="UP001217325"/>
    </source>
</evidence>
<dbReference type="InterPro" id="IPR001387">
    <property type="entry name" value="Cro/C1-type_HTH"/>
</dbReference>
<dbReference type="CDD" id="cd00093">
    <property type="entry name" value="HTH_XRE"/>
    <property type="match status" value="1"/>
</dbReference>
<dbReference type="GO" id="GO:0003677">
    <property type="term" value="F:DNA binding"/>
    <property type="evidence" value="ECO:0007669"/>
    <property type="project" value="InterPro"/>
</dbReference>
<organism evidence="2 3">
    <name type="scientific">Rhodococcus qingshengii</name>
    <dbReference type="NCBI Taxonomy" id="334542"/>
    <lineage>
        <taxon>Bacteria</taxon>
        <taxon>Bacillati</taxon>
        <taxon>Actinomycetota</taxon>
        <taxon>Actinomycetes</taxon>
        <taxon>Mycobacteriales</taxon>
        <taxon>Nocardiaceae</taxon>
        <taxon>Rhodococcus</taxon>
        <taxon>Rhodococcus erythropolis group</taxon>
    </lineage>
</organism>
<accession>A0AAW6LRF6</accession>
<dbReference type="AlphaFoldDB" id="A0AAW6LRF6"/>
<reference evidence="2" key="1">
    <citation type="submission" date="2023-02" db="EMBL/GenBank/DDBJ databases">
        <title>A novel hydrolase synthesized by Rhodococcus erythropolis HQ is responsible for the detoxification of Zearalenone.</title>
        <authorList>
            <person name="Hu J."/>
            <person name="Xu J."/>
        </authorList>
    </citation>
    <scope>NUCLEOTIDE SEQUENCE</scope>
    <source>
        <strain evidence="2">HQ</strain>
    </source>
</reference>
<dbReference type="SUPFAM" id="SSF47413">
    <property type="entry name" value="lambda repressor-like DNA-binding domains"/>
    <property type="match status" value="1"/>
</dbReference>
<proteinExistence type="predicted"/>
<dbReference type="RefSeq" id="WP_275232298.1">
    <property type="nucleotide sequence ID" value="NZ_JARDXE010000017.1"/>
</dbReference>
<comment type="caution">
    <text evidence="2">The sequence shown here is derived from an EMBL/GenBank/DDBJ whole genome shotgun (WGS) entry which is preliminary data.</text>
</comment>
<evidence type="ECO:0000313" key="2">
    <source>
        <dbReference type="EMBL" id="MDE8648061.1"/>
    </source>
</evidence>
<gene>
    <name evidence="2" type="ORF">PXH69_24080</name>
</gene>
<feature type="domain" description="HTH cro/C1-type" evidence="1">
    <location>
        <begin position="34"/>
        <end position="76"/>
    </location>
</feature>
<evidence type="ECO:0000259" key="1">
    <source>
        <dbReference type="PROSITE" id="PS50943"/>
    </source>
</evidence>